<reference evidence="9 10" key="1">
    <citation type="submission" date="2024-04" db="EMBL/GenBank/DDBJ databases">
        <title>Tritrichomonas musculus Genome.</title>
        <authorList>
            <person name="Alves-Ferreira E."/>
            <person name="Grigg M."/>
            <person name="Lorenzi H."/>
            <person name="Galac M."/>
        </authorList>
    </citation>
    <scope>NUCLEOTIDE SEQUENCE [LARGE SCALE GENOMIC DNA]</scope>
    <source>
        <strain evidence="9 10">EAF2021</strain>
    </source>
</reference>
<dbReference type="EMBL" id="JAPFFF010000058">
    <property type="protein sequence ID" value="KAK8837796.1"/>
    <property type="molecule type" value="Genomic_DNA"/>
</dbReference>
<sequence length="644" mass="73389">MLFFLISICFSTLDIIPEPKEVIIGTGDFSLKSNTGIFYDKTVDGLLDIINYAAKLLRISTGYAFEYKDSSSSNQINFVKSTSELGSEEYQLSVKPDQVIITATTPIGFLYGFETLLQLFPAEIYSKKTMLNIQWTSPCVDINDAPRFKWRGILIDPSRHFLTVDSLKALFDSMAHQKLNYVHLHLNDDQGWRIEIKKYPKFTEIGSIASGRPKPWFRSESDETQYGPFYYTQEQLKELDRYARTRGVIIVPEIDLPGHAVAGLSAYPELSCTGGPFEPLWHMNPSPEVFCLGNDQTIQVLKDVLDEVMGLFETKYIHIGGDECQTARWEKCPKCQKRYQDLKMTNIRQLQNWFTEQLLSHIREKGYKAIGWDEIYYDDISKDVTIMGWHKNVGTKAANNGLKVIMTPSTLVYICQYQYTVPDVFEYATFGYKTLYVSYNYEPTDGVSADHQDNVLGVQGSLWAEWVWGGDEDLYYKLYPRMIAIGESGWTQKSKRNFNRFLRSLIRKHQSRLQNAQIIYAPAGQAQNVFWNSDDVKAGTWVTKEWKLGNKAVGKAGPYEAAFILKNGQNGINIKNVHMRINGKIIAVSEQEGQATWDDNQANAFKLVTNENASEKEVSLFADIQGIDGNDSEGEVVLYYTNNT</sequence>
<comment type="catalytic activity">
    <reaction evidence="1">
        <text>Hydrolysis of terminal non-reducing N-acetyl-D-hexosamine residues in N-acetyl-beta-D-hexosaminides.</text>
        <dbReference type="EC" id="3.2.1.52"/>
    </reaction>
</comment>
<evidence type="ECO:0000259" key="8">
    <source>
        <dbReference type="Pfam" id="PF02838"/>
    </source>
</evidence>
<evidence type="ECO:0000256" key="4">
    <source>
        <dbReference type="ARBA" id="ARBA00022801"/>
    </source>
</evidence>
<organism evidence="9 10">
    <name type="scientific">Tritrichomonas musculus</name>
    <dbReference type="NCBI Taxonomy" id="1915356"/>
    <lineage>
        <taxon>Eukaryota</taxon>
        <taxon>Metamonada</taxon>
        <taxon>Parabasalia</taxon>
        <taxon>Tritrichomonadida</taxon>
        <taxon>Tritrichomonadidae</taxon>
        <taxon>Tritrichomonas</taxon>
    </lineage>
</organism>
<dbReference type="Pfam" id="PF00728">
    <property type="entry name" value="Glyco_hydro_20"/>
    <property type="match status" value="1"/>
</dbReference>
<dbReference type="Proteomes" id="UP001470230">
    <property type="component" value="Unassembled WGS sequence"/>
</dbReference>
<proteinExistence type="inferred from homology"/>
<evidence type="ECO:0000256" key="2">
    <source>
        <dbReference type="ARBA" id="ARBA00006285"/>
    </source>
</evidence>
<evidence type="ECO:0000313" key="10">
    <source>
        <dbReference type="Proteomes" id="UP001470230"/>
    </source>
</evidence>
<dbReference type="Pfam" id="PF02838">
    <property type="entry name" value="Glyco_hydro_20b"/>
    <property type="match status" value="1"/>
</dbReference>
<evidence type="ECO:0000256" key="3">
    <source>
        <dbReference type="ARBA" id="ARBA00012663"/>
    </source>
</evidence>
<comment type="similarity">
    <text evidence="2">Belongs to the glycosyl hydrolase 20 family.</text>
</comment>
<dbReference type="InterPro" id="IPR015882">
    <property type="entry name" value="HEX_bac_N"/>
</dbReference>
<dbReference type="EC" id="3.2.1.52" evidence="3"/>
<dbReference type="Gene3D" id="3.20.20.80">
    <property type="entry name" value="Glycosidases"/>
    <property type="match status" value="1"/>
</dbReference>
<evidence type="ECO:0000313" key="9">
    <source>
        <dbReference type="EMBL" id="KAK8837796.1"/>
    </source>
</evidence>
<dbReference type="InterPro" id="IPR025705">
    <property type="entry name" value="Beta_hexosaminidase_sua/sub"/>
</dbReference>
<dbReference type="PANTHER" id="PTHR22600:SF57">
    <property type="entry name" value="BETA-N-ACETYLHEXOSAMINIDASE"/>
    <property type="match status" value="1"/>
</dbReference>
<dbReference type="InterPro" id="IPR029018">
    <property type="entry name" value="Hex-like_dom2"/>
</dbReference>
<dbReference type="Gene3D" id="3.30.379.10">
    <property type="entry name" value="Chitobiase/beta-hexosaminidase domain 2-like"/>
    <property type="match status" value="1"/>
</dbReference>
<feature type="domain" description="Glycoside hydrolase family 20 catalytic" evidence="7">
    <location>
        <begin position="148"/>
        <end position="492"/>
    </location>
</feature>
<dbReference type="CDD" id="cd06563">
    <property type="entry name" value="GH20_chitobiase-like"/>
    <property type="match status" value="1"/>
</dbReference>
<keyword evidence="4" id="KW-0378">Hydrolase</keyword>
<dbReference type="PRINTS" id="PR00738">
    <property type="entry name" value="GLHYDRLASE20"/>
</dbReference>
<dbReference type="InterPro" id="IPR015883">
    <property type="entry name" value="Glyco_hydro_20_cat"/>
</dbReference>
<dbReference type="InterPro" id="IPR017853">
    <property type="entry name" value="GH"/>
</dbReference>
<feature type="chain" id="PRO_5045398224" description="beta-N-acetylhexosaminidase" evidence="6">
    <location>
        <begin position="16"/>
        <end position="644"/>
    </location>
</feature>
<evidence type="ECO:0000256" key="1">
    <source>
        <dbReference type="ARBA" id="ARBA00001231"/>
    </source>
</evidence>
<evidence type="ECO:0000259" key="7">
    <source>
        <dbReference type="Pfam" id="PF00728"/>
    </source>
</evidence>
<gene>
    <name evidence="9" type="ORF">M9Y10_036334</name>
</gene>
<feature type="domain" description="Beta-hexosaminidase bacterial type N-terminal" evidence="8">
    <location>
        <begin position="14"/>
        <end position="145"/>
    </location>
</feature>
<feature type="signal peptide" evidence="6">
    <location>
        <begin position="1"/>
        <end position="15"/>
    </location>
</feature>
<evidence type="ECO:0000256" key="6">
    <source>
        <dbReference type="SAM" id="SignalP"/>
    </source>
</evidence>
<protein>
    <recommendedName>
        <fullName evidence="3">beta-N-acetylhexosaminidase</fullName>
        <ecNumber evidence="3">3.2.1.52</ecNumber>
    </recommendedName>
</protein>
<keyword evidence="10" id="KW-1185">Reference proteome</keyword>
<dbReference type="PANTHER" id="PTHR22600">
    <property type="entry name" value="BETA-HEXOSAMINIDASE"/>
    <property type="match status" value="1"/>
</dbReference>
<comment type="caution">
    <text evidence="9">The sequence shown here is derived from an EMBL/GenBank/DDBJ whole genome shotgun (WGS) entry which is preliminary data.</text>
</comment>
<dbReference type="SUPFAM" id="SSF51445">
    <property type="entry name" value="(Trans)glycosidases"/>
    <property type="match status" value="1"/>
</dbReference>
<name>A0ABR2GVW2_9EUKA</name>
<keyword evidence="6" id="KW-0732">Signal</keyword>
<accession>A0ABR2GVW2</accession>
<keyword evidence="5" id="KW-0326">Glycosidase</keyword>
<evidence type="ECO:0000256" key="5">
    <source>
        <dbReference type="ARBA" id="ARBA00023295"/>
    </source>
</evidence>
<dbReference type="SUPFAM" id="SSF55545">
    <property type="entry name" value="beta-N-acetylhexosaminidase-like domain"/>
    <property type="match status" value="1"/>
</dbReference>